<protein>
    <submittedName>
        <fullName evidence="2">Uncharacterized protein</fullName>
    </submittedName>
</protein>
<comment type="caution">
    <text evidence="2">The sequence shown here is derived from an EMBL/GenBank/DDBJ whole genome shotgun (WGS) entry which is preliminary data.</text>
</comment>
<evidence type="ECO:0000256" key="1">
    <source>
        <dbReference type="SAM" id="MobiDB-lite"/>
    </source>
</evidence>
<evidence type="ECO:0000313" key="2">
    <source>
        <dbReference type="EMBL" id="MBW0566757.1"/>
    </source>
</evidence>
<organism evidence="2 3">
    <name type="scientific">Austropuccinia psidii MF-1</name>
    <dbReference type="NCBI Taxonomy" id="1389203"/>
    <lineage>
        <taxon>Eukaryota</taxon>
        <taxon>Fungi</taxon>
        <taxon>Dikarya</taxon>
        <taxon>Basidiomycota</taxon>
        <taxon>Pucciniomycotina</taxon>
        <taxon>Pucciniomycetes</taxon>
        <taxon>Pucciniales</taxon>
        <taxon>Sphaerophragmiaceae</taxon>
        <taxon>Austropuccinia</taxon>
    </lineage>
</organism>
<feature type="region of interest" description="Disordered" evidence="1">
    <location>
        <begin position="84"/>
        <end position="104"/>
    </location>
</feature>
<dbReference type="EMBL" id="AVOT02079648">
    <property type="protein sequence ID" value="MBW0566757.1"/>
    <property type="molecule type" value="Genomic_DNA"/>
</dbReference>
<gene>
    <name evidence="2" type="ORF">O181_106472</name>
</gene>
<dbReference type="Proteomes" id="UP000765509">
    <property type="component" value="Unassembled WGS sequence"/>
</dbReference>
<dbReference type="AlphaFoldDB" id="A0A9Q3JQH4"/>
<evidence type="ECO:0000313" key="3">
    <source>
        <dbReference type="Proteomes" id="UP000765509"/>
    </source>
</evidence>
<sequence length="248" mass="29500">MSQFSEKNQENLAKIQENNVRMEELTASQTKTVKTVQEHYAKLSKTSEETKKRLNQVLVEQNHCKMDKECNVLDNPYHQEDIKPDALLKNKPRSPSQYQDGDNLTYSEKEALRNLPEDSSWPNFSGVGEYDSMELIDYIDRLFIDVPSIPDYWFTARLNIEFEGQASIWYTQMKEINGRRNWPWWKSQIINKDSNGTWIWQKAMSFEKDKYSVQKDPYEWCLRQSKRLRAIDPQMKISMTNHKLLKQM</sequence>
<reference evidence="2" key="1">
    <citation type="submission" date="2021-03" db="EMBL/GenBank/DDBJ databases">
        <title>Draft genome sequence of rust myrtle Austropuccinia psidii MF-1, a brazilian biotype.</title>
        <authorList>
            <person name="Quecine M.C."/>
            <person name="Pachon D.M.R."/>
            <person name="Bonatelli M.L."/>
            <person name="Correr F.H."/>
            <person name="Franceschini L.M."/>
            <person name="Leite T.F."/>
            <person name="Margarido G.R.A."/>
            <person name="Almeida C.A."/>
            <person name="Ferrarezi J.A."/>
            <person name="Labate C.A."/>
        </authorList>
    </citation>
    <scope>NUCLEOTIDE SEQUENCE</scope>
    <source>
        <strain evidence="2">MF-1</strain>
    </source>
</reference>
<name>A0A9Q3JQH4_9BASI</name>
<feature type="compositionally biased region" description="Polar residues" evidence="1">
    <location>
        <begin position="93"/>
        <end position="104"/>
    </location>
</feature>
<keyword evidence="3" id="KW-1185">Reference proteome</keyword>
<proteinExistence type="predicted"/>
<accession>A0A9Q3JQH4</accession>